<comment type="caution">
    <text evidence="5">The sequence shown here is derived from an EMBL/GenBank/DDBJ whole genome shotgun (WGS) entry which is preliminary data.</text>
</comment>
<evidence type="ECO:0000256" key="1">
    <source>
        <dbReference type="ARBA" id="ARBA00022729"/>
    </source>
</evidence>
<dbReference type="InterPro" id="IPR052913">
    <property type="entry name" value="Glycopeptide_resist_protein"/>
</dbReference>
<feature type="domain" description="G5" evidence="4">
    <location>
        <begin position="302"/>
        <end position="373"/>
    </location>
</feature>
<reference evidence="5 6" key="1">
    <citation type="submission" date="2019-11" db="EMBL/GenBank/DDBJ databases">
        <title>Genome sequences of 17 halophilic strains isolated from different environments.</title>
        <authorList>
            <person name="Furrow R.E."/>
        </authorList>
    </citation>
    <scope>NUCLEOTIDE SEQUENCE [LARGE SCALE GENOMIC DNA]</scope>
    <source>
        <strain evidence="5 6">SL-4</strain>
    </source>
</reference>
<dbReference type="InterPro" id="IPR011098">
    <property type="entry name" value="G5_dom"/>
</dbReference>
<dbReference type="InterPro" id="IPR007391">
    <property type="entry name" value="Vancomycin_resist_VanW"/>
</dbReference>
<evidence type="ECO:0000256" key="3">
    <source>
        <dbReference type="SAM" id="SignalP"/>
    </source>
</evidence>
<organism evidence="5 6">
    <name type="scientific">Halobacillus litoralis</name>
    <dbReference type="NCBI Taxonomy" id="45668"/>
    <lineage>
        <taxon>Bacteria</taxon>
        <taxon>Bacillati</taxon>
        <taxon>Bacillota</taxon>
        <taxon>Bacilli</taxon>
        <taxon>Bacillales</taxon>
        <taxon>Bacillaceae</taxon>
        <taxon>Halobacillus</taxon>
    </lineage>
</organism>
<evidence type="ECO:0000313" key="5">
    <source>
        <dbReference type="EMBL" id="MYL72199.1"/>
    </source>
</evidence>
<dbReference type="Proteomes" id="UP000450457">
    <property type="component" value="Unassembled WGS sequence"/>
</dbReference>
<dbReference type="PANTHER" id="PTHR35788:SF1">
    <property type="entry name" value="EXPORTED PROTEIN"/>
    <property type="match status" value="1"/>
</dbReference>
<dbReference type="RefSeq" id="WP_160915475.1">
    <property type="nucleotide sequence ID" value="NZ_WMFA01000007.1"/>
</dbReference>
<dbReference type="PANTHER" id="PTHR35788">
    <property type="entry name" value="EXPORTED PROTEIN-RELATED"/>
    <property type="match status" value="1"/>
</dbReference>
<feature type="compositionally biased region" description="Basic and acidic residues" evidence="2">
    <location>
        <begin position="387"/>
        <end position="436"/>
    </location>
</feature>
<dbReference type="OrthoDB" id="2691125at2"/>
<evidence type="ECO:0000256" key="2">
    <source>
        <dbReference type="SAM" id="MobiDB-lite"/>
    </source>
</evidence>
<evidence type="ECO:0000313" key="6">
    <source>
        <dbReference type="Proteomes" id="UP000450457"/>
    </source>
</evidence>
<accession>A0A845FEE5</accession>
<feature type="region of interest" description="Disordered" evidence="2">
    <location>
        <begin position="367"/>
        <end position="436"/>
    </location>
</feature>
<dbReference type="Pfam" id="PF04294">
    <property type="entry name" value="VanW"/>
    <property type="match status" value="1"/>
</dbReference>
<feature type="signal peptide" evidence="3">
    <location>
        <begin position="1"/>
        <end position="29"/>
    </location>
</feature>
<evidence type="ECO:0000259" key="4">
    <source>
        <dbReference type="SMART" id="SM01208"/>
    </source>
</evidence>
<dbReference type="Gene3D" id="2.20.230.10">
    <property type="entry name" value="Resuscitation-promoting factor rpfb"/>
    <property type="match status" value="1"/>
</dbReference>
<dbReference type="AlphaFoldDB" id="A0A845FEE5"/>
<keyword evidence="1 3" id="KW-0732">Signal</keyword>
<dbReference type="GeneID" id="78008363"/>
<dbReference type="EMBL" id="WMFA01000007">
    <property type="protein sequence ID" value="MYL72199.1"/>
    <property type="molecule type" value="Genomic_DNA"/>
</dbReference>
<proteinExistence type="predicted"/>
<dbReference type="SMART" id="SM01208">
    <property type="entry name" value="G5"/>
    <property type="match status" value="1"/>
</dbReference>
<gene>
    <name evidence="5" type="ORF">GLW00_15240</name>
</gene>
<name>A0A845FEE5_9BACI</name>
<sequence>MKQIPNLKLISLVVAVGMSMFLFTMGSSAAIQYVTTGERLPENTVIASVNVSKKSKEEAVQLLDEKVQHWKDNQSIIVKLDGKELAVDPGMLQFNVVETVEQAIQTTNRDLQITIDESYVSDMKSHMNDLLASEFSQEQFIETVKRDAAQLGDSRLEYLAYDFVKGDTASLYESIGEQTLAVPQETSMDRAEKLFEGKELEDGAVFSFNYWLNNDGVYDEVSLDVLASAIYGASVNAGMIIQERHISHRLPEYAELGMEANVDLNQDQDLKVYNPFSGDYQLSVSVEAGNVEVQWMGYPTASDYHVQVLEREEISPKTIIQYSSLVQRGTFNLLQEGENGELVSVYRVDRSLSEEVKEFISEDYYPPVARVEEHPPGMEEGLGDDSDSVKEESSSHSKNGKNDTDKDDSERDAKNPESLQKNEDGIWEVVPKDESK</sequence>
<protein>
    <recommendedName>
        <fullName evidence="4">G5 domain-containing protein</fullName>
    </recommendedName>
</protein>
<feature type="chain" id="PRO_5032720884" description="G5 domain-containing protein" evidence="3">
    <location>
        <begin position="30"/>
        <end position="436"/>
    </location>
</feature>